<proteinExistence type="predicted"/>
<organism evidence="1 2">
    <name type="scientific">Dermacentor silvarum</name>
    <name type="common">Tick</name>
    <dbReference type="NCBI Taxonomy" id="543639"/>
    <lineage>
        <taxon>Eukaryota</taxon>
        <taxon>Metazoa</taxon>
        <taxon>Ecdysozoa</taxon>
        <taxon>Arthropoda</taxon>
        <taxon>Chelicerata</taxon>
        <taxon>Arachnida</taxon>
        <taxon>Acari</taxon>
        <taxon>Parasitiformes</taxon>
        <taxon>Ixodida</taxon>
        <taxon>Ixodoidea</taxon>
        <taxon>Ixodidae</taxon>
        <taxon>Rhipicephalinae</taxon>
        <taxon>Dermacentor</taxon>
    </lineage>
</organism>
<gene>
    <name evidence="1" type="ORF">HPB49_025633</name>
</gene>
<evidence type="ECO:0000313" key="1">
    <source>
        <dbReference type="EMBL" id="KAH7950548.1"/>
    </source>
</evidence>
<keyword evidence="2" id="KW-1185">Reference proteome</keyword>
<reference evidence="1" key="1">
    <citation type="submission" date="2020-05" db="EMBL/GenBank/DDBJ databases">
        <title>Large-scale comparative analyses of tick genomes elucidate their genetic diversity and vector capacities.</title>
        <authorList>
            <person name="Jia N."/>
            <person name="Wang J."/>
            <person name="Shi W."/>
            <person name="Du L."/>
            <person name="Sun Y."/>
            <person name="Zhan W."/>
            <person name="Jiang J."/>
            <person name="Wang Q."/>
            <person name="Zhang B."/>
            <person name="Ji P."/>
            <person name="Sakyi L.B."/>
            <person name="Cui X."/>
            <person name="Yuan T."/>
            <person name="Jiang B."/>
            <person name="Yang W."/>
            <person name="Lam T.T.-Y."/>
            <person name="Chang Q."/>
            <person name="Ding S."/>
            <person name="Wang X."/>
            <person name="Zhu J."/>
            <person name="Ruan X."/>
            <person name="Zhao L."/>
            <person name="Wei J."/>
            <person name="Que T."/>
            <person name="Du C."/>
            <person name="Cheng J."/>
            <person name="Dai P."/>
            <person name="Han X."/>
            <person name="Huang E."/>
            <person name="Gao Y."/>
            <person name="Liu J."/>
            <person name="Shao H."/>
            <person name="Ye R."/>
            <person name="Li L."/>
            <person name="Wei W."/>
            <person name="Wang X."/>
            <person name="Wang C."/>
            <person name="Yang T."/>
            <person name="Huo Q."/>
            <person name="Li W."/>
            <person name="Guo W."/>
            <person name="Chen H."/>
            <person name="Zhou L."/>
            <person name="Ni X."/>
            <person name="Tian J."/>
            <person name="Zhou Y."/>
            <person name="Sheng Y."/>
            <person name="Liu T."/>
            <person name="Pan Y."/>
            <person name="Xia L."/>
            <person name="Li J."/>
            <person name="Zhao F."/>
            <person name="Cao W."/>
        </authorList>
    </citation>
    <scope>NUCLEOTIDE SEQUENCE</scope>
    <source>
        <strain evidence="1">Dsil-2018</strain>
    </source>
</reference>
<accession>A0ACB8CTY5</accession>
<comment type="caution">
    <text evidence="1">The sequence shown here is derived from an EMBL/GenBank/DDBJ whole genome shotgun (WGS) entry which is preliminary data.</text>
</comment>
<evidence type="ECO:0000313" key="2">
    <source>
        <dbReference type="Proteomes" id="UP000821865"/>
    </source>
</evidence>
<sequence length="792" mass="87550">MTSAARRPSAPKETSSGPKRSTSEVGVSASRSSPASHDESADEAFELPPETVTPETVTPTPVGALPDEPREFRQEHSSGTPHSAKSSTAHSRRASGSQPRLSLAKRTPSRASFYGAVLLSIIVLSTIAVFAFRQLQRMLDVEGAEPCGTDDCLLHAEFLKSHLNATSDPCTNLYAYVCGSQGSPRAATEGPNNAAVEDEVMRLYAQDLAHDARQPTGAVTGGPRLQASAGDAVASLREAGAFKLCLERSSKQPQAFAEFMRQRGIPWPRGVDGVAVAKTPVLEVLFDLTVNWKVSLWFDLRVSKIVGNASRLVIREPGPLVLLRRRQLRGVESLVDYANLVRGVAAFLLNEGSNAAGTLTDNDVRELYQDETAMRPTLDAFSDEKGEDELLTLKKVVALTFVNETSLLTLLRKYLSADDSVPESSAVLVFNERLLRSVFALLFRLPARRALDLIGWTFAYTYVWMVNPDFDHLTPPVDERQRDADSRTLCFHAVQESFGLLRIARNLAERGVVSNFVDKVSDVVRGTILVLVDWILQSDVISNVSKRTAVEKVVRSASVPDSLPVELQDAGPLDWIYASFPDNYTCFFDVWLSTRDADSSVDLRSVYEHPVVTSRYRWRSKNLLYLSSTNTLLSRIAAFYPPSYYQHGSVSMSYAGVGFQVAEKVLGAIVDRGRGVDDTSAKRFWWSASESCQWDLARSDEQKAAARRQFALSIATEALQRSTEEAFAQLKSMEQLSGQQTFYASFCSHFCRHPDGEAACNVAMREEGFQDAFRCRSWWSRFGKRNSNCLVV</sequence>
<protein>
    <submittedName>
        <fullName evidence="1">Uncharacterized protein</fullName>
    </submittedName>
</protein>
<dbReference type="Proteomes" id="UP000821865">
    <property type="component" value="Chromosome 5"/>
</dbReference>
<dbReference type="EMBL" id="CM023474">
    <property type="protein sequence ID" value="KAH7950548.1"/>
    <property type="molecule type" value="Genomic_DNA"/>
</dbReference>
<name>A0ACB8CTY5_DERSI</name>